<keyword evidence="4" id="KW-1133">Transmembrane helix</keyword>
<dbReference type="PANTHER" id="PTHR24286:SF53">
    <property type="entry name" value="BETA-AMYRIN 28-OXIDASE-LIKE"/>
    <property type="match status" value="1"/>
</dbReference>
<dbReference type="GO" id="GO:0016020">
    <property type="term" value="C:membrane"/>
    <property type="evidence" value="ECO:0007669"/>
    <property type="project" value="UniProtKB-SubCell"/>
</dbReference>
<proteinExistence type="inferred from homology"/>
<keyword evidence="6" id="KW-0503">Monooxygenase</keyword>
<sequence length="150" mass="16744">MSTVHESGRSRGNKEVADPFTLVTNRMLSMPIDMPRTAYNQAIQGGKICEGCVGFEIKRVSCESLMDVEKMKYSWNAARESLRLTPPAQGSFKETITDFTYAVHLTRQNPKYFSDPEKFDPSRFEGSGPAPFTFVPFGGGPRMCPGKEYA</sequence>
<keyword evidence="5 6" id="KW-0408">Iron</keyword>
<evidence type="ECO:0000256" key="2">
    <source>
        <dbReference type="ARBA" id="ARBA00022692"/>
    </source>
</evidence>
<keyword evidence="4" id="KW-0472">Membrane</keyword>
<organism evidence="7 8">
    <name type="scientific">Capsicum annuum</name>
    <name type="common">Capsicum pepper</name>
    <dbReference type="NCBI Taxonomy" id="4072"/>
    <lineage>
        <taxon>Eukaryota</taxon>
        <taxon>Viridiplantae</taxon>
        <taxon>Streptophyta</taxon>
        <taxon>Embryophyta</taxon>
        <taxon>Tracheophyta</taxon>
        <taxon>Spermatophyta</taxon>
        <taxon>Magnoliopsida</taxon>
        <taxon>eudicotyledons</taxon>
        <taxon>Gunneridae</taxon>
        <taxon>Pentapetalae</taxon>
        <taxon>asterids</taxon>
        <taxon>lamiids</taxon>
        <taxon>Solanales</taxon>
        <taxon>Solanaceae</taxon>
        <taxon>Solanoideae</taxon>
        <taxon>Capsiceae</taxon>
        <taxon>Capsicum</taxon>
    </lineage>
</organism>
<dbReference type="SUPFAM" id="SSF48264">
    <property type="entry name" value="Cytochrome P450"/>
    <property type="match status" value="1"/>
</dbReference>
<gene>
    <name evidence="7" type="ORF">T459_17181</name>
</gene>
<dbReference type="GO" id="GO:0020037">
    <property type="term" value="F:heme binding"/>
    <property type="evidence" value="ECO:0007669"/>
    <property type="project" value="InterPro"/>
</dbReference>
<dbReference type="GO" id="GO:0004497">
    <property type="term" value="F:monooxygenase activity"/>
    <property type="evidence" value="ECO:0000318"/>
    <property type="project" value="GO_Central"/>
</dbReference>
<reference evidence="7 8" key="1">
    <citation type="journal article" date="2014" name="Nat. Genet.">
        <title>Genome sequence of the hot pepper provides insights into the evolution of pungency in Capsicum species.</title>
        <authorList>
            <person name="Kim S."/>
            <person name="Park M."/>
            <person name="Yeom S.I."/>
            <person name="Kim Y.M."/>
            <person name="Lee J.M."/>
            <person name="Lee H.A."/>
            <person name="Seo E."/>
            <person name="Choi J."/>
            <person name="Cheong K."/>
            <person name="Kim K.T."/>
            <person name="Jung K."/>
            <person name="Lee G.W."/>
            <person name="Oh S.K."/>
            <person name="Bae C."/>
            <person name="Kim S.B."/>
            <person name="Lee H.Y."/>
            <person name="Kim S.Y."/>
            <person name="Kim M.S."/>
            <person name="Kang B.C."/>
            <person name="Jo Y.D."/>
            <person name="Yang H.B."/>
            <person name="Jeong H.J."/>
            <person name="Kang W.H."/>
            <person name="Kwon J.K."/>
            <person name="Shin C."/>
            <person name="Lim J.Y."/>
            <person name="Park J.H."/>
            <person name="Huh J.H."/>
            <person name="Kim J.S."/>
            <person name="Kim B.D."/>
            <person name="Cohen O."/>
            <person name="Paran I."/>
            <person name="Suh M.C."/>
            <person name="Lee S.B."/>
            <person name="Kim Y.K."/>
            <person name="Shin Y."/>
            <person name="Noh S.J."/>
            <person name="Park J."/>
            <person name="Seo Y.S."/>
            <person name="Kwon S.Y."/>
            <person name="Kim H.A."/>
            <person name="Park J.M."/>
            <person name="Kim H.J."/>
            <person name="Choi S.B."/>
            <person name="Bosland P.W."/>
            <person name="Reeves G."/>
            <person name="Jo S.H."/>
            <person name="Lee B.W."/>
            <person name="Cho H.T."/>
            <person name="Choi H.S."/>
            <person name="Lee M.S."/>
            <person name="Yu Y."/>
            <person name="Do Choi Y."/>
            <person name="Park B.S."/>
            <person name="van Deynze A."/>
            <person name="Ashrafi H."/>
            <person name="Hill T."/>
            <person name="Kim W.T."/>
            <person name="Pai H.S."/>
            <person name="Ahn H.K."/>
            <person name="Yeam I."/>
            <person name="Giovannoni J.J."/>
            <person name="Rose J.K."/>
            <person name="Sorensen I."/>
            <person name="Lee S.J."/>
            <person name="Kim R.W."/>
            <person name="Choi I.Y."/>
            <person name="Choi B.S."/>
            <person name="Lim J.S."/>
            <person name="Lee Y.H."/>
            <person name="Choi D."/>
        </authorList>
    </citation>
    <scope>NUCLEOTIDE SEQUENCE [LARGE SCALE GENOMIC DNA]</scope>
    <source>
        <strain evidence="8">cv. CM334</strain>
    </source>
</reference>
<evidence type="ECO:0008006" key="9">
    <source>
        <dbReference type="Google" id="ProtNLM"/>
    </source>
</evidence>
<evidence type="ECO:0000256" key="5">
    <source>
        <dbReference type="ARBA" id="ARBA00023004"/>
    </source>
</evidence>
<comment type="similarity">
    <text evidence="6">Belongs to the cytochrome P450 family.</text>
</comment>
<dbReference type="AlphaFoldDB" id="A0A2G2ZAX8"/>
<accession>A0A2G2ZAX8</accession>
<evidence type="ECO:0000256" key="6">
    <source>
        <dbReference type="RuleBase" id="RU000461"/>
    </source>
</evidence>
<keyword evidence="6" id="KW-0349">Heme</keyword>
<keyword evidence="6" id="KW-0560">Oxidoreductase</keyword>
<name>A0A2G2ZAX8_CAPAN</name>
<evidence type="ECO:0000313" key="7">
    <source>
        <dbReference type="EMBL" id="PHT79129.1"/>
    </source>
</evidence>
<reference evidence="7 8" key="2">
    <citation type="journal article" date="2017" name="Genome Biol.">
        <title>New reference genome sequences of hot pepper reveal the massive evolution of plant disease-resistance genes by retroduplication.</title>
        <authorList>
            <person name="Kim S."/>
            <person name="Park J."/>
            <person name="Yeom S.I."/>
            <person name="Kim Y.M."/>
            <person name="Seo E."/>
            <person name="Kim K.T."/>
            <person name="Kim M.S."/>
            <person name="Lee J.M."/>
            <person name="Cheong K."/>
            <person name="Shin H.S."/>
            <person name="Kim S.B."/>
            <person name="Han K."/>
            <person name="Lee J."/>
            <person name="Park M."/>
            <person name="Lee H.A."/>
            <person name="Lee H.Y."/>
            <person name="Lee Y."/>
            <person name="Oh S."/>
            <person name="Lee J.H."/>
            <person name="Choi E."/>
            <person name="Choi E."/>
            <person name="Lee S.E."/>
            <person name="Jeon J."/>
            <person name="Kim H."/>
            <person name="Choi G."/>
            <person name="Song H."/>
            <person name="Lee J."/>
            <person name="Lee S.C."/>
            <person name="Kwon J.K."/>
            <person name="Lee H.Y."/>
            <person name="Koo N."/>
            <person name="Hong Y."/>
            <person name="Kim R.W."/>
            <person name="Kang W.H."/>
            <person name="Huh J.H."/>
            <person name="Kang B.C."/>
            <person name="Yang T.J."/>
            <person name="Lee Y.H."/>
            <person name="Bennetzen J.L."/>
            <person name="Choi D."/>
        </authorList>
    </citation>
    <scope>NUCLEOTIDE SEQUENCE [LARGE SCALE GENOMIC DNA]</scope>
    <source>
        <strain evidence="8">cv. CM334</strain>
    </source>
</reference>
<keyword evidence="3 6" id="KW-0479">Metal-binding</keyword>
<comment type="caution">
    <text evidence="7">The sequence shown here is derived from an EMBL/GenBank/DDBJ whole genome shotgun (WGS) entry which is preliminary data.</text>
</comment>
<keyword evidence="2" id="KW-0812">Transmembrane</keyword>
<dbReference type="PANTHER" id="PTHR24286">
    <property type="entry name" value="CYTOCHROME P450 26"/>
    <property type="match status" value="1"/>
</dbReference>
<comment type="subcellular location">
    <subcellularLocation>
        <location evidence="1">Membrane</location>
        <topology evidence="1">Single-pass membrane protein</topology>
    </subcellularLocation>
</comment>
<dbReference type="Gramene" id="PHT79129">
    <property type="protein sequence ID" value="PHT79129"/>
    <property type="gene ID" value="T459_17181"/>
</dbReference>
<dbReference type="PROSITE" id="PS00086">
    <property type="entry name" value="CYTOCHROME_P450"/>
    <property type="match status" value="1"/>
</dbReference>
<keyword evidence="8" id="KW-1185">Reference proteome</keyword>
<dbReference type="InterPro" id="IPR036396">
    <property type="entry name" value="Cyt_P450_sf"/>
</dbReference>
<evidence type="ECO:0000256" key="3">
    <source>
        <dbReference type="ARBA" id="ARBA00022723"/>
    </source>
</evidence>
<dbReference type="EMBL" id="AYRZ02000006">
    <property type="protein sequence ID" value="PHT79129.1"/>
    <property type="molecule type" value="Genomic_DNA"/>
</dbReference>
<dbReference type="Proteomes" id="UP000222542">
    <property type="component" value="Unassembled WGS sequence"/>
</dbReference>
<protein>
    <recommendedName>
        <fullName evidence="9">Beta-amyrin 28-oxidase-like</fullName>
    </recommendedName>
</protein>
<dbReference type="Pfam" id="PF00067">
    <property type="entry name" value="p450"/>
    <property type="match status" value="1"/>
</dbReference>
<dbReference type="GO" id="GO:0005506">
    <property type="term" value="F:iron ion binding"/>
    <property type="evidence" value="ECO:0007669"/>
    <property type="project" value="InterPro"/>
</dbReference>
<evidence type="ECO:0000313" key="8">
    <source>
        <dbReference type="Proteomes" id="UP000222542"/>
    </source>
</evidence>
<dbReference type="GO" id="GO:0016705">
    <property type="term" value="F:oxidoreductase activity, acting on paired donors, with incorporation or reduction of molecular oxygen"/>
    <property type="evidence" value="ECO:0007669"/>
    <property type="project" value="InterPro"/>
</dbReference>
<evidence type="ECO:0000256" key="1">
    <source>
        <dbReference type="ARBA" id="ARBA00004167"/>
    </source>
</evidence>
<dbReference type="InterPro" id="IPR017972">
    <property type="entry name" value="Cyt_P450_CS"/>
</dbReference>
<dbReference type="InterPro" id="IPR001128">
    <property type="entry name" value="Cyt_P450"/>
</dbReference>
<dbReference type="Gene3D" id="1.10.630.10">
    <property type="entry name" value="Cytochrome P450"/>
    <property type="match status" value="1"/>
</dbReference>
<evidence type="ECO:0000256" key="4">
    <source>
        <dbReference type="ARBA" id="ARBA00022989"/>
    </source>
</evidence>